<feature type="compositionally biased region" description="Low complexity" evidence="2">
    <location>
        <begin position="468"/>
        <end position="477"/>
    </location>
</feature>
<dbReference type="PANTHER" id="PTHR23330:SF9">
    <property type="entry name" value="PROLINE-RICH PROTEIN 11"/>
    <property type="match status" value="1"/>
</dbReference>
<dbReference type="PANTHER" id="PTHR23330">
    <property type="entry name" value="P300 TRANSCRIPTIONAL COFACTOR JMY-RELATED"/>
    <property type="match status" value="1"/>
</dbReference>
<keyword evidence="1" id="KW-0175">Coiled coil</keyword>
<evidence type="ECO:0000256" key="2">
    <source>
        <dbReference type="SAM" id="MobiDB-lite"/>
    </source>
</evidence>
<dbReference type="Proteomes" id="UP000663829">
    <property type="component" value="Unassembled WGS sequence"/>
</dbReference>
<feature type="compositionally biased region" description="Pro residues" evidence="2">
    <location>
        <begin position="62"/>
        <end position="82"/>
    </location>
</feature>
<feature type="region of interest" description="Disordered" evidence="2">
    <location>
        <begin position="459"/>
        <end position="488"/>
    </location>
</feature>
<feature type="compositionally biased region" description="Basic and acidic residues" evidence="2">
    <location>
        <begin position="37"/>
        <end position="49"/>
    </location>
</feature>
<dbReference type="EMBL" id="CAJNOQ010006752">
    <property type="protein sequence ID" value="CAF1146392.1"/>
    <property type="molecule type" value="Genomic_DNA"/>
</dbReference>
<feature type="coiled-coil region" evidence="1">
    <location>
        <begin position="716"/>
        <end position="767"/>
    </location>
</feature>
<dbReference type="OrthoDB" id="10047358at2759"/>
<accession>A0A814SEK2</accession>
<dbReference type="EMBL" id="CAJOBC010006751">
    <property type="protein sequence ID" value="CAF3909943.1"/>
    <property type="molecule type" value="Genomic_DNA"/>
</dbReference>
<name>A0A814SEK2_9BILA</name>
<evidence type="ECO:0000313" key="3">
    <source>
        <dbReference type="EMBL" id="CAF1146392.1"/>
    </source>
</evidence>
<evidence type="ECO:0000313" key="4">
    <source>
        <dbReference type="EMBL" id="CAF3909943.1"/>
    </source>
</evidence>
<gene>
    <name evidence="3" type="ORF">GPM918_LOCUS20952</name>
    <name evidence="4" type="ORF">SRO942_LOCUS20947</name>
</gene>
<evidence type="ECO:0008006" key="6">
    <source>
        <dbReference type="Google" id="ProtNLM"/>
    </source>
</evidence>
<reference evidence="3" key="1">
    <citation type="submission" date="2021-02" db="EMBL/GenBank/DDBJ databases">
        <authorList>
            <person name="Nowell W R."/>
        </authorList>
    </citation>
    <scope>NUCLEOTIDE SEQUENCE</scope>
</reference>
<evidence type="ECO:0000256" key="1">
    <source>
        <dbReference type="SAM" id="Coils"/>
    </source>
</evidence>
<sequence length="1084" mass="123410">MPVVDSVNDRQDFINLLFQIVRTPGDNSSLDSNGENAIRKDDTLSRKNSVDAVGVKQEPSSSSPPPPPPPSSPSPPPPPPPEEIIILDDADRTKSSNNEINEKEVESGEITESDETENEDNLEELSLRLRALRTLPDVTEHVKKKKNSKLKKKRLGQQHQYQQSSRSFKNQSSRFDNDDIDLRSYIKKRTTSSSASRLSQSTQQHSPTINEFPQDKDYRPNRNHIVDLLISLMSSSTTDTMQKQQQSPASIHQNSTQFAQHGLLPIPLNNINNLQQQSTLTDCYDVLQMDIEDQTQSPSNIISPPLTCYDQLPPLPPLPSSIQNSYNYFNQFIPLHPTFLRPPQQSWPLPNFITQNANPFPTAPFWRTTPPPEIPVPTATDIDLRQQPSSLLTTVLQPPPPPPQAEQQSVTSSNKRIILMNSDNVLKKVRRKRLRKISKKRRLEMKQQQQTQVPIMVQDQSEDLQPDSTTTVLTSTTDGAQSTKIPLSTENNDEDLEELSLRRQLLENLSSKRRKKLEVVPRSATAVSAPISPPVLQTQQAKVAPLVKPLDSPTKYSVNQRYKRVKATVPMTNGSHVALSTTSSFNNTLTTNTTTRIIPQTNVTPAQIAVTTQTLYQSRSKIIRKAETEADLPQSRPVIVTFDQSSDDDEQTTKAISLRTDTLTVPNSVQHDEVESIQRLHQLHEEVTRRSNVAVHLAQPTPSINKESSLFSTYEIADLLEKRRCLLSEHSKLEEVKKRTKKKKLDNIMLTREIEQLGEKLLKLKSQHTANTLDITQLQKEALLITETIKSQEDLIRQSTIFNSIVSTITNNQPSNIETVHVPRVIATNLLKKQQPVVDIDYKKISTQLDTYSTTVDNTLLRTRSFAHPNSNDYWKNCLQSYFIDLNRPFCPYELQGLCKAQNCSFQHQHQVDERMNTFLSKTDPQLQFFHVTHEEKEHILKEIKPVCSLNPFEFDETLLENNITDKKIQRCRSKLERYLSVCTEEFRYFRENTKSESVSAIHPLLKLVANELDSIDFSPEHTVAMLCEGLESNRTSSELWCFYLEFSSLKMSDIEIQLLCSASLKNSQSYELFWTVSVYTFRV</sequence>
<feature type="compositionally biased region" description="Acidic residues" evidence="2">
    <location>
        <begin position="107"/>
        <end position="122"/>
    </location>
</feature>
<organism evidence="3 5">
    <name type="scientific">Didymodactylos carnosus</name>
    <dbReference type="NCBI Taxonomy" id="1234261"/>
    <lineage>
        <taxon>Eukaryota</taxon>
        <taxon>Metazoa</taxon>
        <taxon>Spiralia</taxon>
        <taxon>Gnathifera</taxon>
        <taxon>Rotifera</taxon>
        <taxon>Eurotatoria</taxon>
        <taxon>Bdelloidea</taxon>
        <taxon>Philodinida</taxon>
        <taxon>Philodinidae</taxon>
        <taxon>Didymodactylos</taxon>
    </lineage>
</organism>
<protein>
    <recommendedName>
        <fullName evidence="6">Zinc-finger domain-containing protein</fullName>
    </recommendedName>
</protein>
<feature type="compositionally biased region" description="Basic and acidic residues" evidence="2">
    <location>
        <begin position="175"/>
        <end position="184"/>
    </location>
</feature>
<keyword evidence="5" id="KW-1185">Reference proteome</keyword>
<feature type="region of interest" description="Disordered" evidence="2">
    <location>
        <begin position="138"/>
        <end position="219"/>
    </location>
</feature>
<feature type="compositionally biased region" description="Basic residues" evidence="2">
    <location>
        <begin position="142"/>
        <end position="156"/>
    </location>
</feature>
<feature type="compositionally biased region" description="Polar residues" evidence="2">
    <location>
        <begin position="25"/>
        <end position="35"/>
    </location>
</feature>
<feature type="compositionally biased region" description="Polar residues" evidence="2">
    <location>
        <begin position="157"/>
        <end position="174"/>
    </location>
</feature>
<feature type="compositionally biased region" description="Low complexity" evidence="2">
    <location>
        <begin position="191"/>
        <end position="204"/>
    </location>
</feature>
<evidence type="ECO:0000313" key="5">
    <source>
        <dbReference type="Proteomes" id="UP000663829"/>
    </source>
</evidence>
<dbReference type="AlphaFoldDB" id="A0A814SEK2"/>
<feature type="compositionally biased region" description="Basic and acidic residues" evidence="2">
    <location>
        <begin position="89"/>
        <end position="106"/>
    </location>
</feature>
<proteinExistence type="predicted"/>
<comment type="caution">
    <text evidence="3">The sequence shown here is derived from an EMBL/GenBank/DDBJ whole genome shotgun (WGS) entry which is preliminary data.</text>
</comment>
<feature type="region of interest" description="Disordered" evidence="2">
    <location>
        <begin position="23"/>
        <end position="122"/>
    </location>
</feature>
<dbReference type="Proteomes" id="UP000681722">
    <property type="component" value="Unassembled WGS sequence"/>
</dbReference>